<evidence type="ECO:0000256" key="5">
    <source>
        <dbReference type="SAM" id="SignalP"/>
    </source>
</evidence>
<feature type="region of interest" description="Disordered" evidence="4">
    <location>
        <begin position="21"/>
        <end position="45"/>
    </location>
</feature>
<dbReference type="Gene3D" id="3.20.20.80">
    <property type="entry name" value="Glycosidases"/>
    <property type="match status" value="1"/>
</dbReference>
<organism evidence="7 8">
    <name type="scientific">Drechmeria coniospora</name>
    <name type="common">Nematophagous fungus</name>
    <name type="synonym">Meria coniospora</name>
    <dbReference type="NCBI Taxonomy" id="98403"/>
    <lineage>
        <taxon>Eukaryota</taxon>
        <taxon>Fungi</taxon>
        <taxon>Dikarya</taxon>
        <taxon>Ascomycota</taxon>
        <taxon>Pezizomycotina</taxon>
        <taxon>Sordariomycetes</taxon>
        <taxon>Hypocreomycetidae</taxon>
        <taxon>Hypocreales</taxon>
        <taxon>Ophiocordycipitaceae</taxon>
        <taxon>Drechmeria</taxon>
    </lineage>
</organism>
<evidence type="ECO:0000259" key="6">
    <source>
        <dbReference type="PROSITE" id="PS51910"/>
    </source>
</evidence>
<dbReference type="InterPro" id="IPR050542">
    <property type="entry name" value="Glycosyl_Hydrlase18_Chitinase"/>
</dbReference>
<dbReference type="RefSeq" id="XP_040656636.1">
    <property type="nucleotide sequence ID" value="XM_040801603.1"/>
</dbReference>
<gene>
    <name evidence="7" type="ORF">DCS_04291</name>
</gene>
<protein>
    <submittedName>
        <fullName evidence="7">Class III chitinase ChiA2</fullName>
    </submittedName>
</protein>
<comment type="caution">
    <text evidence="7">The sequence shown here is derived from an EMBL/GenBank/DDBJ whole genome shotgun (WGS) entry which is preliminary data.</text>
</comment>
<evidence type="ECO:0000313" key="8">
    <source>
        <dbReference type="Proteomes" id="UP000076580"/>
    </source>
</evidence>
<dbReference type="InterPro" id="IPR017853">
    <property type="entry name" value="GH"/>
</dbReference>
<dbReference type="InParanoid" id="A0A151GJK2"/>
<keyword evidence="3" id="KW-0326">Glycosidase</keyword>
<dbReference type="InterPro" id="IPR001223">
    <property type="entry name" value="Glyco_hydro18_cat"/>
</dbReference>
<feature type="region of interest" description="Disordered" evidence="4">
    <location>
        <begin position="64"/>
        <end position="106"/>
    </location>
</feature>
<keyword evidence="5" id="KW-0732">Signal</keyword>
<dbReference type="Pfam" id="PF00704">
    <property type="entry name" value="Glyco_hydro_18"/>
    <property type="match status" value="1"/>
</dbReference>
<dbReference type="GO" id="GO:0008061">
    <property type="term" value="F:chitin binding"/>
    <property type="evidence" value="ECO:0007669"/>
    <property type="project" value="UniProtKB-KW"/>
</dbReference>
<feature type="chain" id="PRO_5007580701" evidence="5">
    <location>
        <begin position="21"/>
        <end position="422"/>
    </location>
</feature>
<dbReference type="STRING" id="98403.A0A151GJK2"/>
<dbReference type="PROSITE" id="PS51910">
    <property type="entry name" value="GH18_2"/>
    <property type="match status" value="1"/>
</dbReference>
<evidence type="ECO:0000256" key="3">
    <source>
        <dbReference type="ARBA" id="ARBA00023295"/>
    </source>
</evidence>
<feature type="signal peptide" evidence="5">
    <location>
        <begin position="1"/>
        <end position="20"/>
    </location>
</feature>
<keyword evidence="8" id="KW-1185">Reference proteome</keyword>
<dbReference type="PANTHER" id="PTHR45708:SF49">
    <property type="entry name" value="ENDOCHITINASE"/>
    <property type="match status" value="1"/>
</dbReference>
<dbReference type="Proteomes" id="UP000076580">
    <property type="component" value="Chromosome 02"/>
</dbReference>
<dbReference type="SUPFAM" id="SSF51445">
    <property type="entry name" value="(Trans)glycosidases"/>
    <property type="match status" value="1"/>
</dbReference>
<dbReference type="GO" id="GO:0004568">
    <property type="term" value="F:chitinase activity"/>
    <property type="evidence" value="ECO:0007669"/>
    <property type="project" value="TreeGrafter"/>
</dbReference>
<evidence type="ECO:0000313" key="7">
    <source>
        <dbReference type="EMBL" id="KYK57284.1"/>
    </source>
</evidence>
<evidence type="ECO:0000256" key="2">
    <source>
        <dbReference type="ARBA" id="ARBA00022801"/>
    </source>
</evidence>
<dbReference type="GO" id="GO:0005975">
    <property type="term" value="P:carbohydrate metabolic process"/>
    <property type="evidence" value="ECO:0007669"/>
    <property type="project" value="InterPro"/>
</dbReference>
<dbReference type="GeneID" id="63716934"/>
<evidence type="ECO:0000256" key="4">
    <source>
        <dbReference type="SAM" id="MobiDB-lite"/>
    </source>
</evidence>
<evidence type="ECO:0000256" key="1">
    <source>
        <dbReference type="ARBA" id="ARBA00022669"/>
    </source>
</evidence>
<dbReference type="OrthoDB" id="6020543at2759"/>
<keyword evidence="2" id="KW-0378">Hydrolase</keyword>
<feature type="compositionally biased region" description="Low complexity" evidence="4">
    <location>
        <begin position="29"/>
        <end position="45"/>
    </location>
</feature>
<name>A0A151GJK2_DRECN</name>
<dbReference type="PANTHER" id="PTHR45708">
    <property type="entry name" value="ENDOCHITINASE"/>
    <property type="match status" value="1"/>
</dbReference>
<reference evidence="7 8" key="1">
    <citation type="journal article" date="2016" name="Sci. Rep.">
        <title>Insights into Adaptations to a Near-Obligate Nematode Endoparasitic Lifestyle from the Finished Genome of Drechmeria coniospora.</title>
        <authorList>
            <person name="Zhang L."/>
            <person name="Zhou Z."/>
            <person name="Guo Q."/>
            <person name="Fokkens L."/>
            <person name="Miskei M."/>
            <person name="Pocsi I."/>
            <person name="Zhang W."/>
            <person name="Chen M."/>
            <person name="Wang L."/>
            <person name="Sun Y."/>
            <person name="Donzelli B.G."/>
            <person name="Gibson D.M."/>
            <person name="Nelson D.R."/>
            <person name="Luo J.G."/>
            <person name="Rep M."/>
            <person name="Liu H."/>
            <person name="Yang S."/>
            <person name="Wang J."/>
            <person name="Krasnoff S.B."/>
            <person name="Xu Y."/>
            <person name="Molnar I."/>
            <person name="Lin M."/>
        </authorList>
    </citation>
    <scope>NUCLEOTIDE SEQUENCE [LARGE SCALE GENOMIC DNA]</scope>
    <source>
        <strain evidence="7 8">ARSEF 6962</strain>
    </source>
</reference>
<keyword evidence="1" id="KW-0147">Chitin-binding</keyword>
<sequence length="422" mass="42574">MRFLATSLVLVGLVAVPALSAPRSRRRSASSSASASVPASAAVGVAASPQPTVTVTVTVTAPAPAAASPSSSSSGAAAAAGSSPSSSSSSPSSPATYGNGSFKNTTTSTRGQNVLYWGQNGGGARENNDLSSYCTDSSGVDIVILSFLYQYGNGVLAPGGTIGQSCTISNGQGQGCDELAKAIDVCKSRGVKVLLSLGGAVGTYGLGSQQEAEAIGQSLWDSYGKSGGGGGGGGNGTYGAAGRPFGQTFVDGWDFDIESNNGNSFYPYLIAKLRANFASDPSSTYYITGAPQCPLPEPNMSGMIGGAQFDYLFVQFYNNPSCSVDGTINWDGWKGHLAGTPSAGAKIFIGVPAAPLGATGTDSGAKYYLDPSRLATLVNQHKSDAAFGGVMMWAAAFSDANVNNGCTYAQQAKRILTTGATC</sequence>
<dbReference type="AlphaFoldDB" id="A0A151GJK2"/>
<dbReference type="GO" id="GO:0005576">
    <property type="term" value="C:extracellular region"/>
    <property type="evidence" value="ECO:0007669"/>
    <property type="project" value="TreeGrafter"/>
</dbReference>
<dbReference type="EMBL" id="LAYC01000002">
    <property type="protein sequence ID" value="KYK57284.1"/>
    <property type="molecule type" value="Genomic_DNA"/>
</dbReference>
<feature type="domain" description="GH18" evidence="6">
    <location>
        <begin position="111"/>
        <end position="419"/>
    </location>
</feature>
<accession>A0A151GJK2</accession>
<proteinExistence type="predicted"/>
<feature type="compositionally biased region" description="Low complexity" evidence="4">
    <location>
        <begin position="64"/>
        <end position="96"/>
    </location>
</feature>